<evidence type="ECO:0008006" key="7">
    <source>
        <dbReference type="Google" id="ProtNLM"/>
    </source>
</evidence>
<comment type="caution">
    <text evidence="5">The sequence shown here is derived from an EMBL/GenBank/DDBJ whole genome shotgun (WGS) entry which is preliminary data.</text>
</comment>
<dbReference type="CDD" id="cd06257">
    <property type="entry name" value="DnaJ"/>
    <property type="match status" value="1"/>
</dbReference>
<feature type="compositionally biased region" description="Low complexity" evidence="2">
    <location>
        <begin position="52"/>
        <end position="68"/>
    </location>
</feature>
<dbReference type="SUPFAM" id="SSF46565">
    <property type="entry name" value="Chaperone J-domain"/>
    <property type="match status" value="1"/>
</dbReference>
<dbReference type="InterPro" id="IPR001623">
    <property type="entry name" value="DnaJ_domain"/>
</dbReference>
<dbReference type="Gene3D" id="3.30.70.330">
    <property type="match status" value="2"/>
</dbReference>
<evidence type="ECO:0000256" key="2">
    <source>
        <dbReference type="SAM" id="MobiDB-lite"/>
    </source>
</evidence>
<evidence type="ECO:0000313" key="5">
    <source>
        <dbReference type="EMBL" id="CAK0798125.1"/>
    </source>
</evidence>
<gene>
    <name evidence="5" type="ORF">PCOR1329_LOCUS6998</name>
</gene>
<dbReference type="InterPro" id="IPR040052">
    <property type="entry name" value="RBM17"/>
</dbReference>
<dbReference type="SUPFAM" id="SSF54928">
    <property type="entry name" value="RNA-binding domain, RBD"/>
    <property type="match status" value="2"/>
</dbReference>
<dbReference type="Gene3D" id="1.10.287.110">
    <property type="entry name" value="DnaJ domain"/>
    <property type="match status" value="1"/>
</dbReference>
<keyword evidence="1" id="KW-0694">RNA-binding</keyword>
<feature type="region of interest" description="Disordered" evidence="2">
    <location>
        <begin position="722"/>
        <end position="797"/>
    </location>
</feature>
<dbReference type="InterPro" id="IPR034653">
    <property type="entry name" value="SPF45_RRM"/>
</dbReference>
<dbReference type="SMART" id="SM00361">
    <property type="entry name" value="RRM_1"/>
    <property type="match status" value="2"/>
</dbReference>
<dbReference type="InterPro" id="IPR036869">
    <property type="entry name" value="J_dom_sf"/>
</dbReference>
<reference evidence="5" key="1">
    <citation type="submission" date="2023-10" db="EMBL/GenBank/DDBJ databases">
        <authorList>
            <person name="Chen Y."/>
            <person name="Shah S."/>
            <person name="Dougan E. K."/>
            <person name="Thang M."/>
            <person name="Chan C."/>
        </authorList>
    </citation>
    <scope>NUCLEOTIDE SEQUENCE [LARGE SCALE GENOMIC DNA]</scope>
</reference>
<dbReference type="PANTHER" id="PTHR13288:SF8">
    <property type="entry name" value="SPLICING FACTOR 45"/>
    <property type="match status" value="1"/>
</dbReference>
<feature type="domain" description="J" evidence="3">
    <location>
        <begin position="151"/>
        <end position="228"/>
    </location>
</feature>
<dbReference type="PROSITE" id="PS50102">
    <property type="entry name" value="RRM"/>
    <property type="match status" value="2"/>
</dbReference>
<dbReference type="Pfam" id="PF00226">
    <property type="entry name" value="DnaJ"/>
    <property type="match status" value="1"/>
</dbReference>
<dbReference type="InterPro" id="IPR000504">
    <property type="entry name" value="RRM_dom"/>
</dbReference>
<evidence type="ECO:0000259" key="3">
    <source>
        <dbReference type="PROSITE" id="PS50076"/>
    </source>
</evidence>
<feature type="domain" description="RRM" evidence="4">
    <location>
        <begin position="541"/>
        <end position="625"/>
    </location>
</feature>
<feature type="region of interest" description="Disordered" evidence="2">
    <location>
        <begin position="45"/>
        <end position="93"/>
    </location>
</feature>
<dbReference type="PROSITE" id="PS50076">
    <property type="entry name" value="DNAJ_2"/>
    <property type="match status" value="1"/>
</dbReference>
<protein>
    <recommendedName>
        <fullName evidence="7">J domain-containing protein</fullName>
    </recommendedName>
</protein>
<dbReference type="EMBL" id="CAUYUJ010001891">
    <property type="protein sequence ID" value="CAK0798125.1"/>
    <property type="molecule type" value="Genomic_DNA"/>
</dbReference>
<keyword evidence="6" id="KW-1185">Reference proteome</keyword>
<dbReference type="InterPro" id="IPR003954">
    <property type="entry name" value="RRM_euk-type"/>
</dbReference>
<accession>A0ABN9PXT4</accession>
<evidence type="ECO:0000313" key="6">
    <source>
        <dbReference type="Proteomes" id="UP001189429"/>
    </source>
</evidence>
<feature type="compositionally biased region" description="Low complexity" evidence="2">
    <location>
        <begin position="742"/>
        <end position="789"/>
    </location>
</feature>
<dbReference type="PANTHER" id="PTHR13288">
    <property type="entry name" value="SPLICING FACTOR 45 SPF45"/>
    <property type="match status" value="1"/>
</dbReference>
<dbReference type="CDD" id="cd12647">
    <property type="entry name" value="RRM_UHM_SPF45"/>
    <property type="match status" value="1"/>
</dbReference>
<feature type="domain" description="RRM" evidence="4">
    <location>
        <begin position="640"/>
        <end position="726"/>
    </location>
</feature>
<sequence>MASPDEALEQLAQLRAEDVLAALPPEARVKKLPEVKERILKQLRAESGAAGGPTAPERAAAPAAAAAPAPAPPPTRQPAPSLRPPPPPLLPLQTETQGLARVGSAEACGDEPWFADGAALQSLRDATRMAHAEQKILVGDPAREIRRICPSFDHKLGAGAVLRLGGSHHGGYGEPDVKYAYRQLSRALHPDKNPGVAEAPDAFRRLSEAVEELNALLDETRKAVQRICLVLGSAVAPEALERPQAALIAEASRLLYGVLGLSGEGVPLDSQRGLRRRAVAAFTSSPVWSGCARDTLLSKWFEEDWLLDLFAQAAMRNAYDCMPKRVRAQFLSLLYRAAAVEAVKQDGCVRGGWPPVMAQFPEVSLWGDFMGRLLCRVGKPVQDDLDGGAPDPDDDLSTWAIKWRGFIASVLPSGKHGAAAATDAELRALAAELWGDVVQWMRSEHKDSAQHLELFSAEAGSSAQWAFIPAMDLLLTVGDGMLTVTAEGASTDAPTDHQRRSFASALREAHRGGRKRGLQILEGEAKEREVKKTKLSRGPTRVVMLTNMVGPGEVDEDLEGETAEECAKYGKLVKCTVREAPGAPDHEAVRIFLEFAKVQSASKAYSDLNGRFFGGRSVKARFYDEERYARGDFERRGPTRTLLLSNLVGREDVDEDLQWETAEAAARYGRVLRCTVQVVSDAAQEAEAVQAFVEFEATSDAARALAELGGRTVGGRGELRARYVEDGTTSVEVERAQPEPPRAAAEPGPEEAGAGGAAAATAAAASAAVAAAASPGAPPARESAAAAGGDDASLWEL</sequence>
<proteinExistence type="predicted"/>
<dbReference type="Pfam" id="PF00076">
    <property type="entry name" value="RRM_1"/>
    <property type="match status" value="1"/>
</dbReference>
<dbReference type="InterPro" id="IPR012677">
    <property type="entry name" value="Nucleotide-bd_a/b_plait_sf"/>
</dbReference>
<name>A0ABN9PXT4_9DINO</name>
<evidence type="ECO:0000256" key="1">
    <source>
        <dbReference type="PROSITE-ProRule" id="PRU00176"/>
    </source>
</evidence>
<organism evidence="5 6">
    <name type="scientific">Prorocentrum cordatum</name>
    <dbReference type="NCBI Taxonomy" id="2364126"/>
    <lineage>
        <taxon>Eukaryota</taxon>
        <taxon>Sar</taxon>
        <taxon>Alveolata</taxon>
        <taxon>Dinophyceae</taxon>
        <taxon>Prorocentrales</taxon>
        <taxon>Prorocentraceae</taxon>
        <taxon>Prorocentrum</taxon>
    </lineage>
</organism>
<evidence type="ECO:0000259" key="4">
    <source>
        <dbReference type="PROSITE" id="PS50102"/>
    </source>
</evidence>
<feature type="compositionally biased region" description="Pro residues" evidence="2">
    <location>
        <begin position="69"/>
        <end position="90"/>
    </location>
</feature>
<dbReference type="InterPro" id="IPR035979">
    <property type="entry name" value="RBD_domain_sf"/>
</dbReference>
<dbReference type="Proteomes" id="UP001189429">
    <property type="component" value="Unassembled WGS sequence"/>
</dbReference>